<evidence type="ECO:0000313" key="1">
    <source>
        <dbReference type="EMBL" id="AFC22749.1"/>
    </source>
</evidence>
<protein>
    <submittedName>
        <fullName evidence="1">Uncharacterized protein</fullName>
    </submittedName>
</protein>
<reference evidence="1 2" key="1">
    <citation type="journal article" date="2012" name="Stand. Genomic Sci.">
        <title>Complete genome sequencing and analysis of Saprospira grandis str. Lewin, a predatory marine bacterium.</title>
        <authorList>
            <person name="Saw J.H."/>
            <person name="Yuryev A."/>
            <person name="Kanbe M."/>
            <person name="Hou S."/>
            <person name="Young A.G."/>
            <person name="Aizawa S."/>
            <person name="Alam M."/>
        </authorList>
    </citation>
    <scope>NUCLEOTIDE SEQUENCE [LARGE SCALE GENOMIC DNA]</scope>
    <source>
        <strain evidence="1 2">Lewin</strain>
    </source>
</reference>
<name>H6L3R4_SAPGL</name>
<sequence length="48" mass="5497">MFAVTLFSVIESLKDNFLGQTRQGKDFFFDPCPLQLLQRNIVCFGQSP</sequence>
<evidence type="ECO:0000313" key="2">
    <source>
        <dbReference type="Proteomes" id="UP000007519"/>
    </source>
</evidence>
<gene>
    <name evidence="1" type="ordered locus">SGRA_0004</name>
</gene>
<dbReference type="Proteomes" id="UP000007519">
    <property type="component" value="Chromosome"/>
</dbReference>
<dbReference type="EMBL" id="CP002831">
    <property type="protein sequence ID" value="AFC22749.1"/>
    <property type="molecule type" value="Genomic_DNA"/>
</dbReference>
<accession>H6L3R4</accession>
<dbReference type="KEGG" id="sgn:SGRA_0004"/>
<dbReference type="STRING" id="984262.SGRA_0004"/>
<dbReference type="AlphaFoldDB" id="H6L3R4"/>
<keyword evidence="2" id="KW-1185">Reference proteome</keyword>
<dbReference type="HOGENOM" id="CLU_3157643_0_0_10"/>
<organism evidence="1 2">
    <name type="scientific">Saprospira grandis (strain Lewin)</name>
    <dbReference type="NCBI Taxonomy" id="984262"/>
    <lineage>
        <taxon>Bacteria</taxon>
        <taxon>Pseudomonadati</taxon>
        <taxon>Bacteroidota</taxon>
        <taxon>Saprospiria</taxon>
        <taxon>Saprospirales</taxon>
        <taxon>Saprospiraceae</taxon>
        <taxon>Saprospira</taxon>
    </lineage>
</organism>
<proteinExistence type="predicted"/>